<gene>
    <name evidence="1" type="ORF">PtoMrB4_04270</name>
</gene>
<sequence>MVERGFVEGRPLYRARQQVPGFVMTITAPASPFVGAIQAPSNRLAYGYLTAAPERLRTARGFPEKAMYRLVTFRDGIAMSNTGFAIFMAA</sequence>
<name>A0A679GFT6_9GAMM</name>
<dbReference type="AlphaFoldDB" id="A0A679GFT6"/>
<evidence type="ECO:0000313" key="2">
    <source>
        <dbReference type="Proteomes" id="UP000501237"/>
    </source>
</evidence>
<proteinExistence type="predicted"/>
<dbReference type="EMBL" id="AP022642">
    <property type="protein sequence ID" value="BCA26450.1"/>
    <property type="molecule type" value="Genomic_DNA"/>
</dbReference>
<protein>
    <submittedName>
        <fullName evidence="1">Uncharacterized protein</fullName>
    </submittedName>
</protein>
<evidence type="ECO:0000313" key="1">
    <source>
        <dbReference type="EMBL" id="BCA26450.1"/>
    </source>
</evidence>
<dbReference type="Proteomes" id="UP000501237">
    <property type="component" value="Chromosome"/>
</dbReference>
<accession>A0A679GFT6</accession>
<organism evidence="1 2">
    <name type="scientific">Metapseudomonas otitidis</name>
    <dbReference type="NCBI Taxonomy" id="319939"/>
    <lineage>
        <taxon>Bacteria</taxon>
        <taxon>Pseudomonadati</taxon>
        <taxon>Pseudomonadota</taxon>
        <taxon>Gammaproteobacteria</taxon>
        <taxon>Pseudomonadales</taxon>
        <taxon>Pseudomonadaceae</taxon>
        <taxon>Metapseudomonas</taxon>
    </lineage>
</organism>
<dbReference type="KEGG" id="poj:PtoMrB4_04270"/>
<reference evidence="1 2" key="1">
    <citation type="journal article" date="2020" name="Microbiol. Resour. Announc.">
        <title>Complete genome sequence of Pseudomonas otitidis strain MrB4, isolated from Lake Biwa in Japan.</title>
        <authorList>
            <person name="Miyazaki K."/>
            <person name="Hase E."/>
            <person name="Maruya T."/>
        </authorList>
    </citation>
    <scope>NUCLEOTIDE SEQUENCE [LARGE SCALE GENOMIC DNA]</scope>
    <source>
        <strain evidence="1 2">MrB4</strain>
    </source>
</reference>